<dbReference type="Proteomes" id="UP000253318">
    <property type="component" value="Unassembled WGS sequence"/>
</dbReference>
<dbReference type="OrthoDB" id="8225825at2"/>
<feature type="domain" description="Hemerythrin-like" evidence="3">
    <location>
        <begin position="173"/>
        <end position="314"/>
    </location>
</feature>
<name>A0A368T8G3_9ACTN</name>
<dbReference type="NCBIfam" id="TIGR00026">
    <property type="entry name" value="hi_GC_TIGR00026"/>
    <property type="match status" value="1"/>
</dbReference>
<dbReference type="InterPro" id="IPR004378">
    <property type="entry name" value="F420H2_quin_Rdtase"/>
</dbReference>
<dbReference type="CDD" id="cd12108">
    <property type="entry name" value="Hr-like"/>
    <property type="match status" value="1"/>
</dbReference>
<dbReference type="GO" id="GO:0016491">
    <property type="term" value="F:oxidoreductase activity"/>
    <property type="evidence" value="ECO:0007669"/>
    <property type="project" value="InterPro"/>
</dbReference>
<evidence type="ECO:0000256" key="2">
    <source>
        <dbReference type="ARBA" id="ARBA00049106"/>
    </source>
</evidence>
<comment type="catalytic activity">
    <reaction evidence="2">
        <text>oxidized coenzyme F420-(gamma-L-Glu)(n) + a quinol + H(+) = reduced coenzyme F420-(gamma-L-Glu)(n) + a quinone</text>
        <dbReference type="Rhea" id="RHEA:39663"/>
        <dbReference type="Rhea" id="RHEA-COMP:12939"/>
        <dbReference type="Rhea" id="RHEA-COMP:14378"/>
        <dbReference type="ChEBI" id="CHEBI:15378"/>
        <dbReference type="ChEBI" id="CHEBI:24646"/>
        <dbReference type="ChEBI" id="CHEBI:132124"/>
        <dbReference type="ChEBI" id="CHEBI:133980"/>
        <dbReference type="ChEBI" id="CHEBI:139511"/>
    </reaction>
</comment>
<sequence>MAAATAAPRYALESPHRMSTSFASFASFNQSIVEEFRANGGKVGGPFEGADLLLLTTTGARSGAEHTVPLGYVRHGDDLLIVGSAGGADHHPAWYHNLLAHPMVRVEVGTEEFGAIAVPAEGARRDALFEHVVRAAPGYADYQAKTGRVIPVVVLERSQPEAEAELPPAANLAEKLVEIHRWLRSQLRHVRAETDAYFAARASHQGPGDPPGPGLGLQIRQHCLAFCESLEFHHTSEDKGMFPALAEQHPHLRDAIDRLREEHRTVERIKGELLALLADIGTASPERFRAELDRMAEELTAHLDYEERSLIPILAEIPFPPVVPQH</sequence>
<dbReference type="PANTHER" id="PTHR39428">
    <property type="entry name" value="F420H(2)-DEPENDENT QUINONE REDUCTASE RV1261C"/>
    <property type="match status" value="1"/>
</dbReference>
<accession>A0A368T8G3</accession>
<evidence type="ECO:0000256" key="1">
    <source>
        <dbReference type="ARBA" id="ARBA00008710"/>
    </source>
</evidence>
<protein>
    <submittedName>
        <fullName evidence="4">Nitroreductase family deazaflavin-dependent oxidoreductase</fullName>
    </submittedName>
</protein>
<dbReference type="PANTHER" id="PTHR39428:SF1">
    <property type="entry name" value="F420H(2)-DEPENDENT QUINONE REDUCTASE RV1261C"/>
    <property type="match status" value="1"/>
</dbReference>
<dbReference type="AlphaFoldDB" id="A0A368T8G3"/>
<dbReference type="SUPFAM" id="SSF50475">
    <property type="entry name" value="FMN-binding split barrel"/>
    <property type="match status" value="1"/>
</dbReference>
<dbReference type="Gene3D" id="2.30.110.10">
    <property type="entry name" value="Electron Transport, Fmn-binding Protein, Chain A"/>
    <property type="match status" value="1"/>
</dbReference>
<dbReference type="InterPro" id="IPR012349">
    <property type="entry name" value="Split_barrel_FMN-bd"/>
</dbReference>
<dbReference type="Gene3D" id="1.20.120.520">
    <property type="entry name" value="nmb1532 protein domain like"/>
    <property type="match status" value="1"/>
</dbReference>
<dbReference type="GO" id="GO:0005886">
    <property type="term" value="C:plasma membrane"/>
    <property type="evidence" value="ECO:0007669"/>
    <property type="project" value="TreeGrafter"/>
</dbReference>
<organism evidence="4 5">
    <name type="scientific">Marinitenerispora sediminis</name>
    <dbReference type="NCBI Taxonomy" id="1931232"/>
    <lineage>
        <taxon>Bacteria</taxon>
        <taxon>Bacillati</taxon>
        <taxon>Actinomycetota</taxon>
        <taxon>Actinomycetes</taxon>
        <taxon>Streptosporangiales</taxon>
        <taxon>Nocardiopsidaceae</taxon>
        <taxon>Marinitenerispora</taxon>
    </lineage>
</organism>
<keyword evidence="5" id="KW-1185">Reference proteome</keyword>
<reference evidence="4 5" key="1">
    <citation type="submission" date="2018-04" db="EMBL/GenBank/DDBJ databases">
        <title>Novel actinobacteria from marine sediment.</title>
        <authorList>
            <person name="Ng Z.Y."/>
            <person name="Tan G.Y.A."/>
        </authorList>
    </citation>
    <scope>NUCLEOTIDE SEQUENCE [LARGE SCALE GENOMIC DNA]</scope>
    <source>
        <strain evidence="4 5">TPS81</strain>
    </source>
</reference>
<dbReference type="Pfam" id="PF01814">
    <property type="entry name" value="Hemerythrin"/>
    <property type="match status" value="1"/>
</dbReference>
<dbReference type="InterPro" id="IPR012312">
    <property type="entry name" value="Hemerythrin-like"/>
</dbReference>
<dbReference type="Pfam" id="PF04075">
    <property type="entry name" value="F420H2_quin_red"/>
    <property type="match status" value="1"/>
</dbReference>
<comment type="caution">
    <text evidence="4">The sequence shown here is derived from an EMBL/GenBank/DDBJ whole genome shotgun (WGS) entry which is preliminary data.</text>
</comment>
<dbReference type="EMBL" id="QEIN01000036">
    <property type="protein sequence ID" value="RCV60666.1"/>
    <property type="molecule type" value="Genomic_DNA"/>
</dbReference>
<comment type="similarity">
    <text evidence="1">Belongs to the F420H(2)-dependent quinone reductase family.</text>
</comment>
<dbReference type="GO" id="GO:0070967">
    <property type="term" value="F:coenzyme F420 binding"/>
    <property type="evidence" value="ECO:0007669"/>
    <property type="project" value="TreeGrafter"/>
</dbReference>
<evidence type="ECO:0000313" key="5">
    <source>
        <dbReference type="Proteomes" id="UP000253318"/>
    </source>
</evidence>
<evidence type="ECO:0000313" key="4">
    <source>
        <dbReference type="EMBL" id="RCV60666.1"/>
    </source>
</evidence>
<proteinExistence type="inferred from homology"/>
<evidence type="ECO:0000259" key="3">
    <source>
        <dbReference type="Pfam" id="PF01814"/>
    </source>
</evidence>
<gene>
    <name evidence="4" type="ORF">DEF24_06580</name>
</gene>